<reference evidence="1" key="1">
    <citation type="submission" date="2023-06" db="EMBL/GenBank/DDBJ databases">
        <authorList>
            <consortium name="Lawrence Berkeley National Laboratory"/>
            <person name="Ahrendt S."/>
            <person name="Sahu N."/>
            <person name="Indic B."/>
            <person name="Wong-Bajracharya J."/>
            <person name="Merenyi Z."/>
            <person name="Ke H.-M."/>
            <person name="Monk M."/>
            <person name="Kocsube S."/>
            <person name="Drula E."/>
            <person name="Lipzen A."/>
            <person name="Balint B."/>
            <person name="Henrissat B."/>
            <person name="Andreopoulos B."/>
            <person name="Martin F.M."/>
            <person name="Harder C.B."/>
            <person name="Rigling D."/>
            <person name="Ford K.L."/>
            <person name="Foster G.D."/>
            <person name="Pangilinan J."/>
            <person name="Papanicolaou A."/>
            <person name="Barry K."/>
            <person name="LaButti K."/>
            <person name="Viragh M."/>
            <person name="Koriabine M."/>
            <person name="Yan M."/>
            <person name="Riley R."/>
            <person name="Champramary S."/>
            <person name="Plett K.L."/>
            <person name="Tsai I.J."/>
            <person name="Slot J."/>
            <person name="Sipos G."/>
            <person name="Plett J."/>
            <person name="Nagy L.G."/>
            <person name="Grigoriev I.V."/>
        </authorList>
    </citation>
    <scope>NUCLEOTIDE SEQUENCE</scope>
    <source>
        <strain evidence="1">ICMP 16352</strain>
    </source>
</reference>
<name>A0AA39PFC5_9AGAR</name>
<organism evidence="1 2">
    <name type="scientific">Armillaria novae-zelandiae</name>
    <dbReference type="NCBI Taxonomy" id="153914"/>
    <lineage>
        <taxon>Eukaryota</taxon>
        <taxon>Fungi</taxon>
        <taxon>Dikarya</taxon>
        <taxon>Basidiomycota</taxon>
        <taxon>Agaricomycotina</taxon>
        <taxon>Agaricomycetes</taxon>
        <taxon>Agaricomycetidae</taxon>
        <taxon>Agaricales</taxon>
        <taxon>Marasmiineae</taxon>
        <taxon>Physalacriaceae</taxon>
        <taxon>Armillaria</taxon>
    </lineage>
</organism>
<gene>
    <name evidence="1" type="ORF">IW261DRAFT_1418278</name>
</gene>
<evidence type="ECO:0000313" key="1">
    <source>
        <dbReference type="EMBL" id="KAK0482751.1"/>
    </source>
</evidence>
<protein>
    <submittedName>
        <fullName evidence="1">Uncharacterized protein</fullName>
    </submittedName>
</protein>
<sequence length="228" mass="25921">MTSFNPSFRYQKVAGNLKLYYNILHIEIAHQMRKLFGDRSVHDANCSSLHSRSRSVSSITVPEDFLPAAWNVLRHRILYDEGRVDEHWRYQSLDMHSKCSCKYGMRDSSATYASGREARNIMVGRVKIPVNGNCLGYNATNRRIEELNGVVWYRIILLDSTGQYAAGHNSLRLGDNRRSNFCTVRFNHGKHDHLVRPSCLGDIGGELLLPPGSTAGNQRRHPYKGMNA</sequence>
<evidence type="ECO:0000313" key="2">
    <source>
        <dbReference type="Proteomes" id="UP001175227"/>
    </source>
</evidence>
<dbReference type="AlphaFoldDB" id="A0AA39PFC5"/>
<accession>A0AA39PFC5</accession>
<keyword evidence="2" id="KW-1185">Reference proteome</keyword>
<comment type="caution">
    <text evidence="1">The sequence shown here is derived from an EMBL/GenBank/DDBJ whole genome shotgun (WGS) entry which is preliminary data.</text>
</comment>
<dbReference type="EMBL" id="JAUEPR010000007">
    <property type="protein sequence ID" value="KAK0482751.1"/>
    <property type="molecule type" value="Genomic_DNA"/>
</dbReference>
<dbReference type="Proteomes" id="UP001175227">
    <property type="component" value="Unassembled WGS sequence"/>
</dbReference>
<proteinExistence type="predicted"/>